<dbReference type="SUPFAM" id="SSF55729">
    <property type="entry name" value="Acyl-CoA N-acyltransferases (Nat)"/>
    <property type="match status" value="1"/>
</dbReference>
<dbReference type="PANTHER" id="PTHR41368">
    <property type="entry name" value="PROTEIN YGHO"/>
    <property type="match status" value="1"/>
</dbReference>
<dbReference type="Gene3D" id="3.40.630.30">
    <property type="match status" value="1"/>
</dbReference>
<sequence>MALKKAKKQINMITIKEAVSKKEMTDFVKFPFTLYKDNPNWIPPIISDELESFDKTKNPAFDHAEAYFYLAYKDGKIAGRVAAIINWSEVNDQDKKKVRFGWFDVINDIEVTKALLEKVYELGKKHNLKNVEGPMGFSNLDKVGVLTEGFDQIGTMITWYNLAYYVEHFEKLGFVKEKEFIESRFSFSDVSVEPFLKADELVRRRYGLRLLTFDSTKKLMPYVDQMFDLFNASYAKLSSFVAVSERQKEYFKKKYINFINPEYIMFVVDKDDNMVAFSIVMPSFSEALQKIKGKLFPFGFLHLLSAKRNSKEVLFYLIGISPDYQNKGVTAIIMRKYFDVFTDKGITNCIRTPELEENHAIHNLWKNFNPVIHKRRCTYIKDL</sequence>
<dbReference type="PANTHER" id="PTHR41368:SF1">
    <property type="entry name" value="PROTEIN YGHO"/>
    <property type="match status" value="1"/>
</dbReference>
<dbReference type="InterPro" id="IPR016181">
    <property type="entry name" value="Acyl_CoA_acyltransferase"/>
</dbReference>
<reference evidence="1 2" key="1">
    <citation type="submission" date="2016-10" db="EMBL/GenBank/DDBJ databases">
        <authorList>
            <person name="de Groot N.N."/>
        </authorList>
    </citation>
    <scope>NUCLEOTIDE SEQUENCE [LARGE SCALE GENOMIC DNA]</scope>
    <source>
        <strain evidence="1 2">CGMCC 1.10076</strain>
    </source>
</reference>
<keyword evidence="2" id="KW-1185">Reference proteome</keyword>
<dbReference type="EMBL" id="FNEZ01000003">
    <property type="protein sequence ID" value="SDK02775.1"/>
    <property type="molecule type" value="Genomic_DNA"/>
</dbReference>
<accession>A0A1G8YKU2</accession>
<dbReference type="InterPro" id="IPR039968">
    <property type="entry name" value="BcerS-like"/>
</dbReference>
<dbReference type="STRING" id="1128970.SAMN04487935_2353"/>
<name>A0A1G8YKU2_9FLAO</name>
<evidence type="ECO:0000313" key="1">
    <source>
        <dbReference type="EMBL" id="SDK02775.1"/>
    </source>
</evidence>
<proteinExistence type="predicted"/>
<gene>
    <name evidence="1" type="ORF">SAMN04487935_2353</name>
</gene>
<evidence type="ECO:0000313" key="2">
    <source>
        <dbReference type="Proteomes" id="UP000199580"/>
    </source>
</evidence>
<protein>
    <submittedName>
        <fullName evidence="1">Uncharacterized protein</fullName>
    </submittedName>
</protein>
<organism evidence="1 2">
    <name type="scientific">Flavobacterium noncentrifugens</name>
    <dbReference type="NCBI Taxonomy" id="1128970"/>
    <lineage>
        <taxon>Bacteria</taxon>
        <taxon>Pseudomonadati</taxon>
        <taxon>Bacteroidota</taxon>
        <taxon>Flavobacteriia</taxon>
        <taxon>Flavobacteriales</taxon>
        <taxon>Flavobacteriaceae</taxon>
        <taxon>Flavobacterium</taxon>
    </lineage>
</organism>
<dbReference type="Proteomes" id="UP000199580">
    <property type="component" value="Unassembled WGS sequence"/>
</dbReference>
<dbReference type="AlphaFoldDB" id="A0A1G8YKU2"/>